<evidence type="ECO:0000259" key="5">
    <source>
        <dbReference type="PROSITE" id="PS50977"/>
    </source>
</evidence>
<reference evidence="6 7" key="1">
    <citation type="journal article" date="2015" name="Genome Announc.">
        <title>Complete Genome Sequencing of Protease-Producing Novel Arthrobacter sp. Strain IHBB 11108 Using PacBio Single-Molecule Real-Time Sequencing Technology.</title>
        <authorList>
            <person name="Kiran S."/>
            <person name="Swarnkar M.K."/>
            <person name="Pal M."/>
            <person name="Thakur R."/>
            <person name="Tewari R."/>
            <person name="Singh A.K."/>
            <person name="Gulati A."/>
        </authorList>
    </citation>
    <scope>NUCLEOTIDE SEQUENCE [LARGE SCALE GENOMIC DNA]</scope>
    <source>
        <strain evidence="6 7">IHBB 11108</strain>
    </source>
</reference>
<sequence length="194" mass="21335">MRSIGFDKVEVLDSAMKVFWRLGYADTSIEDLTKATGLTRSSLYNTFINKRELYLAALKRYDELQSDVYLELQTSSDPRAALAAFLSGIKDEELSDTQGYGCMVANAALEIAGRDESITKLTAFNLEMLKHSLAVLFRNAQLRNLAVGRDSETAAITVVTLVQGMRVIAKGMGSEAREAWLQAAIDTALALIDE</sequence>
<gene>
    <name evidence="6" type="ORF">UM93_06565</name>
</gene>
<dbReference type="InterPro" id="IPR001647">
    <property type="entry name" value="HTH_TetR"/>
</dbReference>
<keyword evidence="1" id="KW-0805">Transcription regulation</keyword>
<organism evidence="6 7">
    <name type="scientific">Psychromicrobium lacuslunae</name>
    <dbReference type="NCBI Taxonomy" id="1618207"/>
    <lineage>
        <taxon>Bacteria</taxon>
        <taxon>Bacillati</taxon>
        <taxon>Actinomycetota</taxon>
        <taxon>Actinomycetes</taxon>
        <taxon>Micrococcales</taxon>
        <taxon>Micrococcaceae</taxon>
        <taxon>Psychromicrobium</taxon>
    </lineage>
</organism>
<feature type="domain" description="HTH tetR-type" evidence="5">
    <location>
        <begin position="5"/>
        <end position="65"/>
    </location>
</feature>
<evidence type="ECO:0000256" key="4">
    <source>
        <dbReference type="PROSITE-ProRule" id="PRU00335"/>
    </source>
</evidence>
<evidence type="ECO:0000256" key="3">
    <source>
        <dbReference type="ARBA" id="ARBA00023163"/>
    </source>
</evidence>
<evidence type="ECO:0000313" key="7">
    <source>
        <dbReference type="Proteomes" id="UP000061839"/>
    </source>
</evidence>
<dbReference type="PROSITE" id="PS50977">
    <property type="entry name" value="HTH_TETR_2"/>
    <property type="match status" value="1"/>
</dbReference>
<dbReference type="SUPFAM" id="SSF48498">
    <property type="entry name" value="Tetracyclin repressor-like, C-terminal domain"/>
    <property type="match status" value="1"/>
</dbReference>
<dbReference type="EMBL" id="CP011005">
    <property type="protein sequence ID" value="AJT41270.1"/>
    <property type="molecule type" value="Genomic_DNA"/>
</dbReference>
<dbReference type="Gene3D" id="1.10.10.60">
    <property type="entry name" value="Homeodomain-like"/>
    <property type="match status" value="1"/>
</dbReference>
<evidence type="ECO:0000256" key="2">
    <source>
        <dbReference type="ARBA" id="ARBA00023125"/>
    </source>
</evidence>
<dbReference type="PATRIC" id="fig|1618207.4.peg.1329"/>
<accession>A0A0D4BYR1</accession>
<dbReference type="PANTHER" id="PTHR47506">
    <property type="entry name" value="TRANSCRIPTIONAL REGULATORY PROTEIN"/>
    <property type="match status" value="1"/>
</dbReference>
<dbReference type="InterPro" id="IPR036271">
    <property type="entry name" value="Tet_transcr_reg_TetR-rel_C_sf"/>
</dbReference>
<evidence type="ECO:0000256" key="1">
    <source>
        <dbReference type="ARBA" id="ARBA00023015"/>
    </source>
</evidence>
<dbReference type="Gene3D" id="1.10.357.10">
    <property type="entry name" value="Tetracycline Repressor, domain 2"/>
    <property type="match status" value="1"/>
</dbReference>
<keyword evidence="7" id="KW-1185">Reference proteome</keyword>
<dbReference type="HOGENOM" id="CLU_069356_28_0_11"/>
<proteinExistence type="predicted"/>
<dbReference type="InterPro" id="IPR009057">
    <property type="entry name" value="Homeodomain-like_sf"/>
</dbReference>
<keyword evidence="2 4" id="KW-0238">DNA-binding</keyword>
<dbReference type="PRINTS" id="PR00455">
    <property type="entry name" value="HTHTETR"/>
</dbReference>
<protein>
    <recommendedName>
        <fullName evidence="5">HTH tetR-type domain-containing protein</fullName>
    </recommendedName>
</protein>
<dbReference type="STRING" id="1618207.UM93_06565"/>
<evidence type="ECO:0000313" key="6">
    <source>
        <dbReference type="EMBL" id="AJT41270.1"/>
    </source>
</evidence>
<feature type="DNA-binding region" description="H-T-H motif" evidence="4">
    <location>
        <begin position="28"/>
        <end position="47"/>
    </location>
</feature>
<dbReference type="GO" id="GO:0003677">
    <property type="term" value="F:DNA binding"/>
    <property type="evidence" value="ECO:0007669"/>
    <property type="project" value="UniProtKB-UniRule"/>
</dbReference>
<dbReference type="KEGG" id="ari:UM93_06565"/>
<keyword evidence="3" id="KW-0804">Transcription</keyword>
<dbReference type="PANTHER" id="PTHR47506:SF1">
    <property type="entry name" value="HTH-TYPE TRANSCRIPTIONAL REGULATOR YJDC"/>
    <property type="match status" value="1"/>
</dbReference>
<dbReference type="AlphaFoldDB" id="A0A0D4BYR1"/>
<dbReference type="SUPFAM" id="SSF46689">
    <property type="entry name" value="Homeodomain-like"/>
    <property type="match status" value="1"/>
</dbReference>
<name>A0A0D4BYR1_9MICC</name>
<dbReference type="OrthoDB" id="9805134at2"/>
<dbReference type="Pfam" id="PF00440">
    <property type="entry name" value="TetR_N"/>
    <property type="match status" value="1"/>
</dbReference>
<dbReference type="RefSeq" id="WP_045074516.1">
    <property type="nucleotide sequence ID" value="NZ_CP011005.1"/>
</dbReference>
<dbReference type="Proteomes" id="UP000061839">
    <property type="component" value="Chromosome"/>
</dbReference>